<dbReference type="SUPFAM" id="SSF109604">
    <property type="entry name" value="HD-domain/PDEase-like"/>
    <property type="match status" value="1"/>
</dbReference>
<protein>
    <submittedName>
        <fullName evidence="2">5'-deoxynucleotidase</fullName>
    </submittedName>
</protein>
<name>A0ABX4FSU6_9GAMM</name>
<dbReference type="Proteomes" id="UP000215999">
    <property type="component" value="Unassembled WGS sequence"/>
</dbReference>
<organism evidence="2 3">
    <name type="scientific">Photobacterium sanguinicancri</name>
    <dbReference type="NCBI Taxonomy" id="875932"/>
    <lineage>
        <taxon>Bacteria</taxon>
        <taxon>Pseudomonadati</taxon>
        <taxon>Pseudomonadota</taxon>
        <taxon>Gammaproteobacteria</taxon>
        <taxon>Vibrionales</taxon>
        <taxon>Vibrionaceae</taxon>
        <taxon>Photobacterium</taxon>
    </lineage>
</organism>
<dbReference type="SMART" id="SM00471">
    <property type="entry name" value="HDc"/>
    <property type="match status" value="1"/>
</dbReference>
<dbReference type="Gene3D" id="1.10.3210.10">
    <property type="entry name" value="Hypothetical protein af1432"/>
    <property type="match status" value="1"/>
</dbReference>
<comment type="caution">
    <text evidence="2">The sequence shown here is derived from an EMBL/GenBank/DDBJ whole genome shotgun (WGS) entry which is preliminary data.</text>
</comment>
<dbReference type="EMBL" id="NOIF01000215">
    <property type="protein sequence ID" value="OZS41882.1"/>
    <property type="molecule type" value="Genomic_DNA"/>
</dbReference>
<proteinExistence type="predicted"/>
<sequence>MKHEESTFLAWITRMSLIQRWALMHTFQTENISEHSHQVAVIAHLLAVIKNKRYDGNLIPERAATVAIYHEVSETLVQDINHKTKYSNPEITKAVKALEDLAEKKCLNTLPDDLQDEFESLLVQEKVEPEYKAIVKAADILQAYIKTMNELRFHNEEFHHVKDGLGERISELAKTMPEVQDFLNIFMGSCTTTLDKIA</sequence>
<keyword evidence="3" id="KW-1185">Reference proteome</keyword>
<accession>A0ABX4FSU6</accession>
<gene>
    <name evidence="2" type="ORF">ASV53_21370</name>
</gene>
<evidence type="ECO:0000313" key="2">
    <source>
        <dbReference type="EMBL" id="OZS41882.1"/>
    </source>
</evidence>
<dbReference type="Pfam" id="PF12917">
    <property type="entry name" value="YfbR-like"/>
    <property type="match status" value="1"/>
</dbReference>
<dbReference type="InterPro" id="IPR003607">
    <property type="entry name" value="HD/PDEase_dom"/>
</dbReference>
<dbReference type="NCBIfam" id="NF003009">
    <property type="entry name" value="PRK03826.1"/>
    <property type="match status" value="1"/>
</dbReference>
<dbReference type="RefSeq" id="WP_094958595.1">
    <property type="nucleotide sequence ID" value="NZ_NOIF01000215.1"/>
</dbReference>
<evidence type="ECO:0000313" key="3">
    <source>
        <dbReference type="Proteomes" id="UP000215999"/>
    </source>
</evidence>
<reference evidence="2 3" key="1">
    <citation type="journal article" date="2016" name="Antonie Van Leeuwenhoek">
        <title>Photobacterium sanguinicancri sp. nov. isolated from marine animals.</title>
        <authorList>
            <person name="Gomez-Gil B."/>
            <person name="Roque A."/>
            <person name="Rotllant G."/>
            <person name="Romalde J.L."/>
            <person name="Doce A."/>
            <person name="Eggermont M."/>
            <person name="Defoirdt T."/>
        </authorList>
    </citation>
    <scope>NUCLEOTIDE SEQUENCE [LARGE SCALE GENOMIC DNA]</scope>
    <source>
        <strain evidence="2 3">CAIM 1827</strain>
    </source>
</reference>
<evidence type="ECO:0000259" key="1">
    <source>
        <dbReference type="SMART" id="SM00471"/>
    </source>
</evidence>
<feature type="domain" description="HD/PDEase" evidence="1">
    <location>
        <begin position="28"/>
        <end position="153"/>
    </location>
</feature>